<dbReference type="SUPFAM" id="SSF53098">
    <property type="entry name" value="Ribonuclease H-like"/>
    <property type="match status" value="1"/>
</dbReference>
<reference evidence="2 3" key="1">
    <citation type="submission" date="2014-02" db="EMBL/GenBank/DDBJ databases">
        <title>Kosmotoga genome sequencing.</title>
        <authorList>
            <person name="Pollo S.M."/>
            <person name="Charchuk R."/>
            <person name="Nesbo C.L."/>
        </authorList>
    </citation>
    <scope>NUCLEOTIDE SEQUENCE [LARGE SCALE GENOMIC DNA]</scope>
    <source>
        <strain evidence="2 3">S304</strain>
    </source>
</reference>
<dbReference type="EMBL" id="JFHK01000040">
    <property type="protein sequence ID" value="OAA25951.1"/>
    <property type="molecule type" value="Genomic_DNA"/>
</dbReference>
<dbReference type="InterPro" id="IPR012337">
    <property type="entry name" value="RNaseH-like_sf"/>
</dbReference>
<dbReference type="InterPro" id="IPR036397">
    <property type="entry name" value="RNaseH_sf"/>
</dbReference>
<evidence type="ECO:0000313" key="3">
    <source>
        <dbReference type="Proteomes" id="UP000077339"/>
    </source>
</evidence>
<dbReference type="PROSITE" id="PS50994">
    <property type="entry name" value="INTEGRASE"/>
    <property type="match status" value="1"/>
</dbReference>
<evidence type="ECO:0000259" key="1">
    <source>
        <dbReference type="PROSITE" id="PS50994"/>
    </source>
</evidence>
<name>A0A176JSH7_9BACT</name>
<proteinExistence type="predicted"/>
<dbReference type="InterPro" id="IPR001584">
    <property type="entry name" value="Integrase_cat-core"/>
</dbReference>
<dbReference type="Proteomes" id="UP000077339">
    <property type="component" value="Unassembled WGS sequence"/>
</dbReference>
<comment type="caution">
    <text evidence="2">The sequence shown here is derived from an EMBL/GenBank/DDBJ whole genome shotgun (WGS) entry which is preliminary data.</text>
</comment>
<protein>
    <recommendedName>
        <fullName evidence="1">Integrase catalytic domain-containing protein</fullName>
    </recommendedName>
</protein>
<accession>A0A176JSH7</accession>
<gene>
    <name evidence="2" type="ORF">AT15_08180</name>
</gene>
<sequence>MSDNSSQPTSTKFLKECAVLGIKQIFTSYNNPKGNANTERYFRTYKEEVAWVLDNPSYES</sequence>
<dbReference type="RefSeq" id="WP_268766436.1">
    <property type="nucleotide sequence ID" value="NZ_JFHK01000040.1"/>
</dbReference>
<organism evidence="2 3">
    <name type="scientific">Kosmotoga arenicorallina S304</name>
    <dbReference type="NCBI Taxonomy" id="1453497"/>
    <lineage>
        <taxon>Bacteria</taxon>
        <taxon>Thermotogati</taxon>
        <taxon>Thermotogota</taxon>
        <taxon>Thermotogae</taxon>
        <taxon>Kosmotogales</taxon>
        <taxon>Kosmotogaceae</taxon>
        <taxon>Kosmotoga</taxon>
    </lineage>
</organism>
<feature type="domain" description="Integrase catalytic" evidence="1">
    <location>
        <begin position="1"/>
        <end position="60"/>
    </location>
</feature>
<dbReference type="AlphaFoldDB" id="A0A176JSH7"/>
<evidence type="ECO:0000313" key="2">
    <source>
        <dbReference type="EMBL" id="OAA25951.1"/>
    </source>
</evidence>
<dbReference type="GO" id="GO:0003676">
    <property type="term" value="F:nucleic acid binding"/>
    <property type="evidence" value="ECO:0007669"/>
    <property type="project" value="InterPro"/>
</dbReference>
<keyword evidence="3" id="KW-1185">Reference proteome</keyword>
<dbReference type="PATRIC" id="fig|1453497.3.peg.1626"/>
<dbReference type="Gene3D" id="3.30.420.10">
    <property type="entry name" value="Ribonuclease H-like superfamily/Ribonuclease H"/>
    <property type="match status" value="1"/>
</dbReference>
<dbReference type="GO" id="GO:0015074">
    <property type="term" value="P:DNA integration"/>
    <property type="evidence" value="ECO:0007669"/>
    <property type="project" value="InterPro"/>
</dbReference>